<keyword evidence="2" id="KW-1185">Reference proteome</keyword>
<dbReference type="RefSeq" id="WP_035076099.1">
    <property type="nucleotide sequence ID" value="NZ_JMIH01000023.1"/>
</dbReference>
<name>A0A074KSL4_9BACT</name>
<dbReference type="EMBL" id="JMIH01000023">
    <property type="protein sequence ID" value="KEO72956.1"/>
    <property type="molecule type" value="Genomic_DNA"/>
</dbReference>
<gene>
    <name evidence="1" type="ORF">EL17_15165</name>
</gene>
<accession>A0A074KSL4</accession>
<evidence type="ECO:0000313" key="2">
    <source>
        <dbReference type="Proteomes" id="UP000027821"/>
    </source>
</evidence>
<reference evidence="1 2" key="1">
    <citation type="submission" date="2014-04" db="EMBL/GenBank/DDBJ databases">
        <title>Characterization and application of a salt tolerant electro-active bacterium.</title>
        <authorList>
            <person name="Yang L."/>
            <person name="Wei S."/>
            <person name="Tay Q.X.M."/>
        </authorList>
    </citation>
    <scope>NUCLEOTIDE SEQUENCE [LARGE SCALE GENOMIC DNA]</scope>
    <source>
        <strain evidence="1 2">LY1</strain>
    </source>
</reference>
<dbReference type="Proteomes" id="UP000027821">
    <property type="component" value="Unassembled WGS sequence"/>
</dbReference>
<evidence type="ECO:0000313" key="1">
    <source>
        <dbReference type="EMBL" id="KEO72956.1"/>
    </source>
</evidence>
<protein>
    <submittedName>
        <fullName evidence="1">Uncharacterized protein</fullName>
    </submittedName>
</protein>
<dbReference type="OrthoDB" id="681012at2"/>
<comment type="caution">
    <text evidence="1">The sequence shown here is derived from an EMBL/GenBank/DDBJ whole genome shotgun (WGS) entry which is preliminary data.</text>
</comment>
<proteinExistence type="predicted"/>
<dbReference type="AlphaFoldDB" id="A0A074KSL4"/>
<organism evidence="1 2">
    <name type="scientific">Anditalea andensis</name>
    <dbReference type="NCBI Taxonomy" id="1048983"/>
    <lineage>
        <taxon>Bacteria</taxon>
        <taxon>Pseudomonadati</taxon>
        <taxon>Bacteroidota</taxon>
        <taxon>Cytophagia</taxon>
        <taxon>Cytophagales</taxon>
        <taxon>Cytophagaceae</taxon>
        <taxon>Anditalea</taxon>
    </lineage>
</organism>
<sequence>MSKADLAGDFLGRNGDYIYYKVNGEVRKRKVPGKSFSKKVRKSPQFALFRSYGKIKGRSSALGKMIRDSLEGERSGFFDMDTHYRLSGVIHQAMLKDKERFLLNKPFLYRHATALAGFKFREGMNRSVYFADPYFAREEGSNVMKVPRINEVTADNYQYAEVSVLVAGYDFNKIRGQVEGAVTKLIPLKEEKEGFTISLPKVDLVRSRIYLIFLQIKPFELVNGRYVRLYNKKYQYLEIIDVMQMRSLK</sequence>